<protein>
    <submittedName>
        <fullName evidence="1">Uncharacterized protein</fullName>
    </submittedName>
</protein>
<reference evidence="1" key="1">
    <citation type="submission" date="2018-02" db="EMBL/GenBank/DDBJ databases">
        <title>The genomes of Aspergillus section Nigri reveals drivers in fungal speciation.</title>
        <authorList>
            <consortium name="DOE Joint Genome Institute"/>
            <person name="Vesth T.C."/>
            <person name="Nybo J."/>
            <person name="Theobald S."/>
            <person name="Brandl J."/>
            <person name="Frisvad J.C."/>
            <person name="Nielsen K.F."/>
            <person name="Lyhne E.K."/>
            <person name="Kogle M.E."/>
            <person name="Kuo A."/>
            <person name="Riley R."/>
            <person name="Clum A."/>
            <person name="Nolan M."/>
            <person name="Lipzen A."/>
            <person name="Salamov A."/>
            <person name="Henrissat B."/>
            <person name="Wiebenga A."/>
            <person name="De vries R.P."/>
            <person name="Grigoriev I.V."/>
            <person name="Mortensen U.H."/>
            <person name="Andersen M.R."/>
            <person name="Baker S.E."/>
        </authorList>
    </citation>
    <scope>NUCLEOTIDE SEQUENCE</scope>
    <source>
        <strain evidence="1">CBS 121060</strain>
    </source>
</reference>
<dbReference type="Proteomes" id="UP000249661">
    <property type="component" value="Unassembled WGS sequence"/>
</dbReference>
<name>A0ACD1HE53_9EURO</name>
<evidence type="ECO:0000313" key="2">
    <source>
        <dbReference type="Proteomes" id="UP000249661"/>
    </source>
</evidence>
<accession>A0ACD1HE53</accession>
<gene>
    <name evidence="1" type="ORF">BO66DRAFT_410278</name>
</gene>
<sequence length="782" mass="83402">MGSSTALTTKATSGTPYQLDKSQTTQAEREKNATKKTLIGDNDEDSDGEQTVKNEAVWLVLTTKKHVVDKNRLKPGKIPIPHSLNTKSSLSVCLITADPQRAVKNIVADPSFPAHLTNSIDKVIGYNKLKARYDSFEKCRQLLAEHDVFLADDRIIMRLVQTLGKTFYKSSKRPIPVRIAAIEKVDGKRVKKDAKAKKSKDEGSAFAAPEIVAREIERALHCAPVQLAPATTAAIRVGASNFTAEQLAENIDAVVTGLTEKYVTKGWRNLKAIHIKGANTMAMPIWLASELWLEDDDVVEEGTEEAAKAVAGGKKRKQISAGDEEKQQQIEAPKKAKKAKAAEDDEDAVTLAARKEKLQKQKAKALEDGAAPTKAEAGAGKKKRKLPPIHSPPFFPLSLPLPLPLPLPLSSPSSPLPNLPTHSINFAYLKMLPLARNSVLRAARAQILPSTRTTTAISSAAFARLLSTLAVLEQRDGKIQPSSLSAIAAAQKLGGPITAFVAGANVKATSAAEAAQIKGLDKVVAVENEAYEKGLPENYAPLLVENIQKGEYTHVVAGHSAFGKSLLPRVAALLDVQQVSDITGIESEDTFVRPIYAGNAILTVQSTDPIKILTVRGTSFQGVETSGGAAAIEAGSDPKAPLQTEWVSEELAKSERPDLATAQRVVSGGRGLKSKEEFDRVIVPLADTLGAAIGASRAAVDSGFADNSLQVGQTGKNVAPQLYLCAGISGAIQHLAGMKDSKVIAAINKDADAPIFQVADVGLVGDLFEKVPELTEKLKNQA</sequence>
<dbReference type="EMBL" id="KZ824947">
    <property type="protein sequence ID" value="RAH71844.1"/>
    <property type="molecule type" value="Genomic_DNA"/>
</dbReference>
<keyword evidence="2" id="KW-1185">Reference proteome</keyword>
<organism evidence="1 2">
    <name type="scientific">Aspergillus aculeatinus CBS 121060</name>
    <dbReference type="NCBI Taxonomy" id="1448322"/>
    <lineage>
        <taxon>Eukaryota</taxon>
        <taxon>Fungi</taxon>
        <taxon>Dikarya</taxon>
        <taxon>Ascomycota</taxon>
        <taxon>Pezizomycotina</taxon>
        <taxon>Eurotiomycetes</taxon>
        <taxon>Eurotiomycetidae</taxon>
        <taxon>Eurotiales</taxon>
        <taxon>Aspergillaceae</taxon>
        <taxon>Aspergillus</taxon>
        <taxon>Aspergillus subgen. Circumdati</taxon>
    </lineage>
</organism>
<evidence type="ECO:0000313" key="1">
    <source>
        <dbReference type="EMBL" id="RAH71844.1"/>
    </source>
</evidence>
<proteinExistence type="predicted"/>